<feature type="domain" description="SPOR" evidence="1">
    <location>
        <begin position="1"/>
        <end position="71"/>
    </location>
</feature>
<dbReference type="PATRIC" id="fig|1461581.3.peg.1209"/>
<organism evidence="2">
    <name type="scientific">Pseudomonas saudimassiliensis</name>
    <dbReference type="NCBI Taxonomy" id="1461581"/>
    <lineage>
        <taxon>Bacteria</taxon>
        <taxon>Pseudomonadati</taxon>
        <taxon>Pseudomonadota</taxon>
        <taxon>Gammaproteobacteria</taxon>
        <taxon>Pseudomonadales</taxon>
        <taxon>Pseudomonadaceae</taxon>
        <taxon>Pseudomonas</taxon>
    </lineage>
</organism>
<evidence type="ECO:0000313" key="2">
    <source>
        <dbReference type="EMBL" id="CEA03781.1"/>
    </source>
</evidence>
<evidence type="ECO:0000259" key="1">
    <source>
        <dbReference type="PROSITE" id="PS51724"/>
    </source>
</evidence>
<accession>A0A078MGK2</accession>
<dbReference type="EMBL" id="LK391969">
    <property type="protein sequence ID" value="CEF26304.1"/>
    <property type="molecule type" value="Genomic_DNA"/>
</dbReference>
<dbReference type="AlphaFoldDB" id="A0A078MGK2"/>
<protein>
    <submittedName>
        <fullName evidence="2">Putative Type II secretory pathway protein</fullName>
    </submittedName>
</protein>
<dbReference type="Gene3D" id="3.30.70.1070">
    <property type="entry name" value="Sporulation related repeat"/>
    <property type="match status" value="1"/>
</dbReference>
<dbReference type="PROSITE" id="PS51724">
    <property type="entry name" value="SPOR"/>
    <property type="match status" value="1"/>
</dbReference>
<dbReference type="InterPro" id="IPR036680">
    <property type="entry name" value="SPOR-like_sf"/>
</dbReference>
<sequence>MQLLGSRSRQAALDFIKAQSGVADLGYFETVHEGKPWFVVTQGAYPGRAQAQQGAAKLPEALRKLNPWPRSIGSIQQSLR</sequence>
<dbReference type="Pfam" id="PF05036">
    <property type="entry name" value="SPOR"/>
    <property type="match status" value="1"/>
</dbReference>
<reference evidence="2" key="1">
    <citation type="submission" date="2014-07" db="EMBL/GenBank/DDBJ databases">
        <authorList>
            <person name="Urmite Genomes Urmite Genomes"/>
        </authorList>
    </citation>
    <scope>NUCLEOTIDE SEQUENCE</scope>
    <source>
        <strain evidence="2">12M76_air</strain>
    </source>
</reference>
<dbReference type="EMBL" id="LM997413">
    <property type="protein sequence ID" value="CEA03781.1"/>
    <property type="molecule type" value="Genomic_DNA"/>
</dbReference>
<name>A0A078MGK2_9PSED</name>
<proteinExistence type="predicted"/>
<gene>
    <name evidence="2" type="ORF">BN1049_01233</name>
</gene>
<dbReference type="GO" id="GO:0042834">
    <property type="term" value="F:peptidoglycan binding"/>
    <property type="evidence" value="ECO:0007669"/>
    <property type="project" value="InterPro"/>
</dbReference>
<dbReference type="InterPro" id="IPR007730">
    <property type="entry name" value="SPOR-like_dom"/>
</dbReference>